<organism evidence="12 13">
    <name type="scientific">Candidatus Thermofonsia Clade 1 bacterium</name>
    <dbReference type="NCBI Taxonomy" id="2364210"/>
    <lineage>
        <taxon>Bacteria</taxon>
        <taxon>Bacillati</taxon>
        <taxon>Chloroflexota</taxon>
        <taxon>Candidatus Thermofontia</taxon>
        <taxon>Candidatus Thermofonsia Clade 1</taxon>
    </lineage>
</organism>
<dbReference type="AlphaFoldDB" id="A0A2M8PCR8"/>
<keyword evidence="8" id="KW-0560">Oxidoreductase</keyword>
<dbReference type="EC" id="1.7.2.2" evidence="3"/>
<evidence type="ECO:0000256" key="9">
    <source>
        <dbReference type="ARBA" id="ARBA00023004"/>
    </source>
</evidence>
<evidence type="ECO:0000313" key="13">
    <source>
        <dbReference type="Proteomes" id="UP000229681"/>
    </source>
</evidence>
<dbReference type="PIRSF" id="PIRSF000243">
    <property type="entry name" value="Cyt_c552"/>
    <property type="match status" value="1"/>
</dbReference>
<keyword evidence="9" id="KW-0408">Iron</keyword>
<evidence type="ECO:0000256" key="6">
    <source>
        <dbReference type="ARBA" id="ARBA00022729"/>
    </source>
</evidence>
<dbReference type="GO" id="GO:0046872">
    <property type="term" value="F:metal ion binding"/>
    <property type="evidence" value="ECO:0007669"/>
    <property type="project" value="UniProtKB-KW"/>
</dbReference>
<dbReference type="GO" id="GO:0019645">
    <property type="term" value="P:anaerobic electron transport chain"/>
    <property type="evidence" value="ECO:0007669"/>
    <property type="project" value="TreeGrafter"/>
</dbReference>
<dbReference type="GO" id="GO:0020037">
    <property type="term" value="F:heme binding"/>
    <property type="evidence" value="ECO:0007669"/>
    <property type="project" value="TreeGrafter"/>
</dbReference>
<dbReference type="InterPro" id="IPR036280">
    <property type="entry name" value="Multihaem_cyt_sf"/>
</dbReference>
<dbReference type="GO" id="GO:0030288">
    <property type="term" value="C:outer membrane-bounded periplasmic space"/>
    <property type="evidence" value="ECO:0007669"/>
    <property type="project" value="TreeGrafter"/>
</dbReference>
<keyword evidence="11" id="KW-0812">Transmembrane</keyword>
<dbReference type="Pfam" id="PF02335">
    <property type="entry name" value="Cytochrom_C552"/>
    <property type="match status" value="1"/>
</dbReference>
<evidence type="ECO:0000256" key="7">
    <source>
        <dbReference type="ARBA" id="ARBA00022837"/>
    </source>
</evidence>
<evidence type="ECO:0000256" key="1">
    <source>
        <dbReference type="ARBA" id="ARBA00004196"/>
    </source>
</evidence>
<dbReference type="Proteomes" id="UP000229681">
    <property type="component" value="Unassembled WGS sequence"/>
</dbReference>
<evidence type="ECO:0000256" key="10">
    <source>
        <dbReference type="ARBA" id="ARBA00049131"/>
    </source>
</evidence>
<dbReference type="CDD" id="cd00548">
    <property type="entry name" value="NrfA-like"/>
    <property type="match status" value="1"/>
</dbReference>
<accession>A0A2M8PCR8</accession>
<protein>
    <recommendedName>
        <fullName evidence="3">nitrite reductase (cytochrome; ammonia-forming)</fullName>
        <ecNumber evidence="3">1.7.2.2</ecNumber>
    </recommendedName>
</protein>
<evidence type="ECO:0000256" key="3">
    <source>
        <dbReference type="ARBA" id="ARBA00011887"/>
    </source>
</evidence>
<comment type="subcellular location">
    <subcellularLocation>
        <location evidence="1">Cell envelope</location>
    </subcellularLocation>
</comment>
<evidence type="ECO:0000256" key="11">
    <source>
        <dbReference type="SAM" id="Phobius"/>
    </source>
</evidence>
<evidence type="ECO:0000313" key="12">
    <source>
        <dbReference type="EMBL" id="PJF35352.1"/>
    </source>
</evidence>
<evidence type="ECO:0000256" key="5">
    <source>
        <dbReference type="ARBA" id="ARBA00022723"/>
    </source>
</evidence>
<dbReference type="InterPro" id="IPR003321">
    <property type="entry name" value="Cyt_c552"/>
</dbReference>
<feature type="transmembrane region" description="Helical" evidence="11">
    <location>
        <begin position="12"/>
        <end position="34"/>
    </location>
</feature>
<dbReference type="PANTHER" id="PTHR30633">
    <property type="entry name" value="CYTOCHROME C-552 RESPIRATORY NITRITE REDUCTASE"/>
    <property type="match status" value="1"/>
</dbReference>
<keyword evidence="6" id="KW-0732">Signal</keyword>
<keyword evidence="11" id="KW-0472">Membrane</keyword>
<keyword evidence="4" id="KW-0349">Heme</keyword>
<comment type="caution">
    <text evidence="12">The sequence shown here is derived from an EMBL/GenBank/DDBJ whole genome shotgun (WGS) entry which is preliminary data.</text>
</comment>
<evidence type="ECO:0000256" key="4">
    <source>
        <dbReference type="ARBA" id="ARBA00022617"/>
    </source>
</evidence>
<dbReference type="EMBL" id="PGTM01000167">
    <property type="protein sequence ID" value="PJF35352.1"/>
    <property type="molecule type" value="Genomic_DNA"/>
</dbReference>
<evidence type="ECO:0000256" key="2">
    <source>
        <dbReference type="ARBA" id="ARBA00009288"/>
    </source>
</evidence>
<dbReference type="PANTHER" id="PTHR30633:SF0">
    <property type="entry name" value="CYTOCHROME C-552"/>
    <property type="match status" value="1"/>
</dbReference>
<dbReference type="GO" id="GO:0042279">
    <property type="term" value="F:nitrite reductase (cytochrome, ammonia-forming) activity"/>
    <property type="evidence" value="ECO:0007669"/>
    <property type="project" value="UniProtKB-EC"/>
</dbReference>
<sequence length="450" mass="50799">MSTQPLKRRTQFLLLTGAFLLGGVIMVALALLLLNINTRQVEGAISPVRIVAIAENEMDPAVWGQNFPSQYHSFMKTQIDNMPTKYGGSEPIDKLEKYPVLRRLWGGYPFSVDFNEERGHYYALIDQKQTARNRVVKEDGTITYKQPGACINCHAGEATILIAELGWEKFNSTPYAELADRLQHGGTCNDCHDPKTMQLRISRPAFINAMAARGIDVSNATRQEMRTYVCAQCHVEYYFAGEQKILTFPWRNGTNIDEIDQYYTDIGFKDWTHAETGAPMIKIQHPEYELYTTSIHYKSGVSCADCHMPYVREGSLKVTDHWIRSPIHNINNACQTCHKQDERALLERVSIIQERTASLLRSAEAALVDAMDAIKAAKEAGVSDEALKDALWLHRRAQMRWDFVFSENSTGFHSPQESARILADAANLARQAQIVAIKAMLPQKVEARAQ</sequence>
<comment type="catalytic activity">
    <reaction evidence="10">
        <text>6 Fe(III)-[cytochrome c] + NH4(+) + 2 H2O = 6 Fe(II)-[cytochrome c] + nitrite + 8 H(+)</text>
        <dbReference type="Rhea" id="RHEA:13089"/>
        <dbReference type="Rhea" id="RHEA-COMP:10350"/>
        <dbReference type="Rhea" id="RHEA-COMP:14399"/>
        <dbReference type="ChEBI" id="CHEBI:15377"/>
        <dbReference type="ChEBI" id="CHEBI:15378"/>
        <dbReference type="ChEBI" id="CHEBI:16301"/>
        <dbReference type="ChEBI" id="CHEBI:28938"/>
        <dbReference type="ChEBI" id="CHEBI:29033"/>
        <dbReference type="ChEBI" id="CHEBI:29034"/>
        <dbReference type="EC" id="1.7.2.2"/>
    </reaction>
</comment>
<dbReference type="Gene3D" id="1.20.140.10">
    <property type="entry name" value="Butyryl-CoA Dehydrogenase, subunit A, domain 3"/>
    <property type="match status" value="1"/>
</dbReference>
<dbReference type="SUPFAM" id="SSF48695">
    <property type="entry name" value="Multiheme cytochromes"/>
    <property type="match status" value="1"/>
</dbReference>
<keyword evidence="11" id="KW-1133">Transmembrane helix</keyword>
<keyword evidence="7" id="KW-0106">Calcium</keyword>
<comment type="similarity">
    <text evidence="2">Belongs to the cytochrome c-552 family.</text>
</comment>
<name>A0A2M8PCR8_9CHLR</name>
<gene>
    <name evidence="12" type="ORF">CUN49_10975</name>
</gene>
<keyword evidence="5" id="KW-0479">Metal-binding</keyword>
<evidence type="ECO:0000256" key="8">
    <source>
        <dbReference type="ARBA" id="ARBA00023002"/>
    </source>
</evidence>
<dbReference type="Gene3D" id="1.10.1130.10">
    <property type="entry name" value="Flavocytochrome C3, Chain A"/>
    <property type="match status" value="1"/>
</dbReference>
<proteinExistence type="inferred from homology"/>
<reference evidence="12 13" key="1">
    <citation type="submission" date="2017-11" db="EMBL/GenBank/DDBJ databases">
        <title>Evolution of Phototrophy in the Chloroflexi Phylum Driven by Horizontal Gene Transfer.</title>
        <authorList>
            <person name="Ward L.M."/>
            <person name="Hemp J."/>
            <person name="Shih P.M."/>
            <person name="Mcglynn S.E."/>
            <person name="Fischer W."/>
        </authorList>
    </citation>
    <scope>NUCLEOTIDE SEQUENCE [LARGE SCALE GENOMIC DNA]</scope>
    <source>
        <strain evidence="12">JP3_13</strain>
    </source>
</reference>